<feature type="domain" description="C-type lectin" evidence="2">
    <location>
        <begin position="34"/>
        <end position="129"/>
    </location>
</feature>
<dbReference type="InterPro" id="IPR016187">
    <property type="entry name" value="CTDL_fold"/>
</dbReference>
<gene>
    <name evidence="3" type="ORF">L5515_009311</name>
</gene>
<dbReference type="Proteomes" id="UP000829354">
    <property type="component" value="Chromosome V"/>
</dbReference>
<keyword evidence="4" id="KW-1185">Reference proteome</keyword>
<dbReference type="SUPFAM" id="SSF56436">
    <property type="entry name" value="C-type lectin-like"/>
    <property type="match status" value="1"/>
</dbReference>
<dbReference type="PANTHER" id="PTHR22991:SF43">
    <property type="entry name" value="C-TYPE LECTIN-RELATED"/>
    <property type="match status" value="1"/>
</dbReference>
<protein>
    <recommendedName>
        <fullName evidence="2">C-type lectin domain-containing protein</fullName>
    </recommendedName>
</protein>
<evidence type="ECO:0000259" key="2">
    <source>
        <dbReference type="PROSITE" id="PS50041"/>
    </source>
</evidence>
<dbReference type="InterPro" id="IPR016186">
    <property type="entry name" value="C-type_lectin-like/link_sf"/>
</dbReference>
<accession>A0AAE9F7N3</accession>
<evidence type="ECO:0000313" key="3">
    <source>
        <dbReference type="EMBL" id="UMM37583.1"/>
    </source>
</evidence>
<dbReference type="EMBL" id="CP092624">
    <property type="protein sequence ID" value="UMM37583.1"/>
    <property type="molecule type" value="Genomic_DNA"/>
</dbReference>
<reference evidence="3 4" key="1">
    <citation type="submission" date="2022-04" db="EMBL/GenBank/DDBJ databases">
        <title>Chromosome-level reference genomes for two strains of Caenorhabditis briggsae: an improved platform for comparative genomics.</title>
        <authorList>
            <person name="Stevens L."/>
            <person name="Andersen E."/>
        </authorList>
    </citation>
    <scope>NUCLEOTIDE SEQUENCE [LARGE SCALE GENOMIC DNA]</scope>
    <source>
        <strain evidence="3">VX34</strain>
        <tissue evidence="3">Whole-organism</tissue>
    </source>
</reference>
<name>A0AAE9F7N3_CAEBR</name>
<evidence type="ECO:0000256" key="1">
    <source>
        <dbReference type="ARBA" id="ARBA00023157"/>
    </source>
</evidence>
<evidence type="ECO:0000313" key="4">
    <source>
        <dbReference type="Proteomes" id="UP000829354"/>
    </source>
</evidence>
<dbReference type="AlphaFoldDB" id="A0AAE9F7N3"/>
<sequence length="129" mass="14827">MLAKGGQAGKWINSDCQKSLPYIYPAYPNCQKTFNGFCYLHDRGPMDYAESYCQQNNGTVLSTQSQIENTFVQYHLLPEWIMLGAKKVFKNSYAWADGTIWGKFDNRDPLDRSLETLDCLVMYKSSGLW</sequence>
<keyword evidence="1" id="KW-1015">Disulfide bond</keyword>
<dbReference type="Gene3D" id="3.10.100.10">
    <property type="entry name" value="Mannose-Binding Protein A, subunit A"/>
    <property type="match status" value="1"/>
</dbReference>
<dbReference type="PANTHER" id="PTHR22991">
    <property type="entry name" value="PROTEIN CBG13490"/>
    <property type="match status" value="1"/>
</dbReference>
<dbReference type="InterPro" id="IPR001304">
    <property type="entry name" value="C-type_lectin-like"/>
</dbReference>
<organism evidence="3 4">
    <name type="scientific">Caenorhabditis briggsae</name>
    <dbReference type="NCBI Taxonomy" id="6238"/>
    <lineage>
        <taxon>Eukaryota</taxon>
        <taxon>Metazoa</taxon>
        <taxon>Ecdysozoa</taxon>
        <taxon>Nematoda</taxon>
        <taxon>Chromadorea</taxon>
        <taxon>Rhabditida</taxon>
        <taxon>Rhabditina</taxon>
        <taxon>Rhabditomorpha</taxon>
        <taxon>Rhabditoidea</taxon>
        <taxon>Rhabditidae</taxon>
        <taxon>Peloderinae</taxon>
        <taxon>Caenorhabditis</taxon>
    </lineage>
</organism>
<dbReference type="PROSITE" id="PS50041">
    <property type="entry name" value="C_TYPE_LECTIN_2"/>
    <property type="match status" value="1"/>
</dbReference>
<dbReference type="Pfam" id="PF00059">
    <property type="entry name" value="Lectin_C"/>
    <property type="match status" value="1"/>
</dbReference>
<dbReference type="InterPro" id="IPR050976">
    <property type="entry name" value="Snaclec"/>
</dbReference>
<dbReference type="CDD" id="cd00037">
    <property type="entry name" value="CLECT"/>
    <property type="match status" value="1"/>
</dbReference>
<proteinExistence type="predicted"/>